<dbReference type="Proteomes" id="UP000030686">
    <property type="component" value="Unassembled WGS sequence"/>
</dbReference>
<gene>
    <name evidence="2" type="ORF">PROQFM164_S01g002602</name>
</gene>
<feature type="compositionally biased region" description="Basic and acidic residues" evidence="1">
    <location>
        <begin position="36"/>
        <end position="47"/>
    </location>
</feature>
<evidence type="ECO:0000256" key="1">
    <source>
        <dbReference type="SAM" id="MobiDB-lite"/>
    </source>
</evidence>
<name>W6PYI8_PENRF</name>
<reference evidence="2" key="1">
    <citation type="journal article" date="2014" name="Nat. Commun.">
        <title>Multiple recent horizontal transfers of a large genomic region in cheese making fungi.</title>
        <authorList>
            <person name="Cheeseman K."/>
            <person name="Ropars J."/>
            <person name="Renault P."/>
            <person name="Dupont J."/>
            <person name="Gouzy J."/>
            <person name="Branca A."/>
            <person name="Abraham A.L."/>
            <person name="Ceppi M."/>
            <person name="Conseiller E."/>
            <person name="Debuchy R."/>
            <person name="Malagnac F."/>
            <person name="Goarin A."/>
            <person name="Silar P."/>
            <person name="Lacoste S."/>
            <person name="Sallet E."/>
            <person name="Bensimon A."/>
            <person name="Giraud T."/>
            <person name="Brygoo Y."/>
        </authorList>
    </citation>
    <scope>NUCLEOTIDE SEQUENCE [LARGE SCALE GENOMIC DNA]</scope>
    <source>
        <strain evidence="2">FM164</strain>
    </source>
</reference>
<protein>
    <submittedName>
        <fullName evidence="2">Genomic scaffold, ProqFM164S01</fullName>
    </submittedName>
</protein>
<sequence>MTTSSMLHVSCDVSASTTTTGANVCHLIDWDEDQGDSSKNRPSDNPDPKPTSTTSKTTSTSPATTIATGKPVPSGLSSSRDDIQLVIFDSNKITSDGSTWHWAGYLLPSLGYDDEDVCNEKYEVISDPHVEDNQAWPFSMGPFNAPGLDYCFFHKFADPPSPK</sequence>
<evidence type="ECO:0000313" key="3">
    <source>
        <dbReference type="Proteomes" id="UP000030686"/>
    </source>
</evidence>
<keyword evidence="3" id="KW-1185">Reference proteome</keyword>
<evidence type="ECO:0000313" key="2">
    <source>
        <dbReference type="EMBL" id="CDM28791.1"/>
    </source>
</evidence>
<organism evidence="2 3">
    <name type="scientific">Penicillium roqueforti (strain FM164)</name>
    <dbReference type="NCBI Taxonomy" id="1365484"/>
    <lineage>
        <taxon>Eukaryota</taxon>
        <taxon>Fungi</taxon>
        <taxon>Dikarya</taxon>
        <taxon>Ascomycota</taxon>
        <taxon>Pezizomycotina</taxon>
        <taxon>Eurotiomycetes</taxon>
        <taxon>Eurotiomycetidae</taxon>
        <taxon>Eurotiales</taxon>
        <taxon>Aspergillaceae</taxon>
        <taxon>Penicillium</taxon>
    </lineage>
</organism>
<dbReference type="EMBL" id="HG792015">
    <property type="protein sequence ID" value="CDM28791.1"/>
    <property type="molecule type" value="Genomic_DNA"/>
</dbReference>
<feature type="compositionally biased region" description="Low complexity" evidence="1">
    <location>
        <begin position="50"/>
        <end position="68"/>
    </location>
</feature>
<proteinExistence type="predicted"/>
<feature type="region of interest" description="Disordered" evidence="1">
    <location>
        <begin position="31"/>
        <end position="78"/>
    </location>
</feature>
<accession>W6PYI8</accession>
<dbReference type="AlphaFoldDB" id="W6PYI8"/>